<dbReference type="Pfam" id="PF01243">
    <property type="entry name" value="PNPOx_N"/>
    <property type="match status" value="1"/>
</dbReference>
<dbReference type="InterPro" id="IPR019920">
    <property type="entry name" value="F420-binding_dom_put"/>
</dbReference>
<feature type="domain" description="Pyridoxamine 5'-phosphate oxidase N-terminal" evidence="2">
    <location>
        <begin position="7"/>
        <end position="126"/>
    </location>
</feature>
<dbReference type="Proteomes" id="UP000290365">
    <property type="component" value="Chromosome"/>
</dbReference>
<dbReference type="GO" id="GO:0016627">
    <property type="term" value="F:oxidoreductase activity, acting on the CH-CH group of donors"/>
    <property type="evidence" value="ECO:0007669"/>
    <property type="project" value="TreeGrafter"/>
</dbReference>
<dbReference type="EMBL" id="CP035758">
    <property type="protein sequence ID" value="QBD79654.1"/>
    <property type="molecule type" value="Genomic_DNA"/>
</dbReference>
<dbReference type="AlphaFoldDB" id="A0A4P6JVT8"/>
<dbReference type="Gene3D" id="2.30.110.10">
    <property type="entry name" value="Electron Transport, Fmn-binding Protein, Chain A"/>
    <property type="match status" value="1"/>
</dbReference>
<organism evidence="3 4">
    <name type="scientific">Ktedonosporobacter rubrisoli</name>
    <dbReference type="NCBI Taxonomy" id="2509675"/>
    <lineage>
        <taxon>Bacteria</taxon>
        <taxon>Bacillati</taxon>
        <taxon>Chloroflexota</taxon>
        <taxon>Ktedonobacteria</taxon>
        <taxon>Ktedonobacterales</taxon>
        <taxon>Ktedonosporobacteraceae</taxon>
        <taxon>Ktedonosporobacter</taxon>
    </lineage>
</organism>
<protein>
    <submittedName>
        <fullName evidence="3">PPOX class F420-dependent oxidoreductase</fullName>
    </submittedName>
</protein>
<evidence type="ECO:0000259" key="2">
    <source>
        <dbReference type="Pfam" id="PF01243"/>
    </source>
</evidence>
<evidence type="ECO:0000313" key="4">
    <source>
        <dbReference type="Proteomes" id="UP000290365"/>
    </source>
</evidence>
<dbReference type="SUPFAM" id="SSF50475">
    <property type="entry name" value="FMN-binding split barrel"/>
    <property type="match status" value="1"/>
</dbReference>
<name>A0A4P6JVT8_KTERU</name>
<dbReference type="KEGG" id="kbs:EPA93_28225"/>
<dbReference type="InterPro" id="IPR011576">
    <property type="entry name" value="Pyridox_Oxase_N"/>
</dbReference>
<proteinExistence type="predicted"/>
<accession>A0A4P6JVT8</accession>
<evidence type="ECO:0000256" key="1">
    <source>
        <dbReference type="ARBA" id="ARBA00023002"/>
    </source>
</evidence>
<dbReference type="RefSeq" id="WP_129890720.1">
    <property type="nucleotide sequence ID" value="NZ_CP035758.1"/>
</dbReference>
<keyword evidence="1" id="KW-0560">Oxidoreductase</keyword>
<dbReference type="InterPro" id="IPR012349">
    <property type="entry name" value="Split_barrel_FMN-bd"/>
</dbReference>
<gene>
    <name evidence="3" type="ORF">EPA93_28225</name>
</gene>
<dbReference type="InterPro" id="IPR052019">
    <property type="entry name" value="F420H2_bilvrd_red/Heme_oxyg"/>
</dbReference>
<dbReference type="PANTHER" id="PTHR35176:SF6">
    <property type="entry name" value="HEME OXYGENASE HI_0854-RELATED"/>
    <property type="match status" value="1"/>
</dbReference>
<evidence type="ECO:0000313" key="3">
    <source>
        <dbReference type="EMBL" id="QBD79654.1"/>
    </source>
</evidence>
<keyword evidence="4" id="KW-1185">Reference proteome</keyword>
<dbReference type="NCBIfam" id="TIGR03618">
    <property type="entry name" value="Rv1155_F420"/>
    <property type="match status" value="1"/>
</dbReference>
<dbReference type="GO" id="GO:0005829">
    <property type="term" value="C:cytosol"/>
    <property type="evidence" value="ECO:0007669"/>
    <property type="project" value="TreeGrafter"/>
</dbReference>
<dbReference type="OrthoDB" id="162914at2"/>
<dbReference type="PANTHER" id="PTHR35176">
    <property type="entry name" value="HEME OXYGENASE HI_0854-RELATED"/>
    <property type="match status" value="1"/>
</dbReference>
<reference evidence="3 4" key="1">
    <citation type="submission" date="2019-01" db="EMBL/GenBank/DDBJ databases">
        <title>Ktedonosporobacter rubrisoli SCAWS-G2.</title>
        <authorList>
            <person name="Huang Y."/>
            <person name="Yan B."/>
        </authorList>
    </citation>
    <scope>NUCLEOTIDE SEQUENCE [LARGE SCALE GENOMIC DNA]</scope>
    <source>
        <strain evidence="3 4">SCAWS-G2</strain>
    </source>
</reference>
<sequence>MADLNHQEVQKILQSTGFAHLATLGPNGEPQSSPMWFMWDGEHLKFTHMPNRKKYQNIKRDPRVSVSITDVDNPYSYAEFRGVVTRIEDDLQGQFFDTLAERYGSPLRHTGEPRVILYVQVQRVAAVVQGGYTQVLVAQPELNVYQAFGSLAEQQKGGISVVQEVKTAEALTLVFKTSSPLSANLVEDIRQTSGVLSITANLDGKPQESGIGQ</sequence>
<dbReference type="GO" id="GO:0070967">
    <property type="term" value="F:coenzyme F420 binding"/>
    <property type="evidence" value="ECO:0007669"/>
    <property type="project" value="TreeGrafter"/>
</dbReference>